<feature type="non-terminal residue" evidence="1">
    <location>
        <position position="131"/>
    </location>
</feature>
<keyword evidence="2" id="KW-1185">Reference proteome</keyword>
<evidence type="ECO:0000313" key="2">
    <source>
        <dbReference type="Proteomes" id="UP000027265"/>
    </source>
</evidence>
<dbReference type="EMBL" id="KL197711">
    <property type="protein sequence ID" value="KDQ62652.1"/>
    <property type="molecule type" value="Genomic_DNA"/>
</dbReference>
<proteinExistence type="predicted"/>
<dbReference type="STRING" id="933084.A0A067QGK7"/>
<name>A0A067QGK7_9AGAM</name>
<dbReference type="HOGENOM" id="CLU_003703_6_0_1"/>
<feature type="non-terminal residue" evidence="1">
    <location>
        <position position="1"/>
    </location>
</feature>
<dbReference type="OrthoDB" id="3265433at2759"/>
<accession>A0A067QGK7</accession>
<evidence type="ECO:0000313" key="1">
    <source>
        <dbReference type="EMBL" id="KDQ62652.1"/>
    </source>
</evidence>
<dbReference type="InParanoid" id="A0A067QGK7"/>
<gene>
    <name evidence="1" type="ORF">JAAARDRAFT_108826</name>
</gene>
<reference evidence="2" key="1">
    <citation type="journal article" date="2014" name="Proc. Natl. Acad. Sci. U.S.A.">
        <title>Extensive sampling of basidiomycete genomes demonstrates inadequacy of the white-rot/brown-rot paradigm for wood decay fungi.</title>
        <authorList>
            <person name="Riley R."/>
            <person name="Salamov A.A."/>
            <person name="Brown D.W."/>
            <person name="Nagy L.G."/>
            <person name="Floudas D."/>
            <person name="Held B.W."/>
            <person name="Levasseur A."/>
            <person name="Lombard V."/>
            <person name="Morin E."/>
            <person name="Otillar R."/>
            <person name="Lindquist E.A."/>
            <person name="Sun H."/>
            <person name="LaButti K.M."/>
            <person name="Schmutz J."/>
            <person name="Jabbour D."/>
            <person name="Luo H."/>
            <person name="Baker S.E."/>
            <person name="Pisabarro A.G."/>
            <person name="Walton J.D."/>
            <person name="Blanchette R.A."/>
            <person name="Henrissat B."/>
            <person name="Martin F."/>
            <person name="Cullen D."/>
            <person name="Hibbett D.S."/>
            <person name="Grigoriev I.V."/>
        </authorList>
    </citation>
    <scope>NUCLEOTIDE SEQUENCE [LARGE SCALE GENOMIC DNA]</scope>
    <source>
        <strain evidence="2">MUCL 33604</strain>
    </source>
</reference>
<organism evidence="1 2">
    <name type="scientific">Jaapia argillacea MUCL 33604</name>
    <dbReference type="NCBI Taxonomy" id="933084"/>
    <lineage>
        <taxon>Eukaryota</taxon>
        <taxon>Fungi</taxon>
        <taxon>Dikarya</taxon>
        <taxon>Basidiomycota</taxon>
        <taxon>Agaricomycotina</taxon>
        <taxon>Agaricomycetes</taxon>
        <taxon>Agaricomycetidae</taxon>
        <taxon>Jaapiales</taxon>
        <taxon>Jaapiaceae</taxon>
        <taxon>Jaapia</taxon>
    </lineage>
</organism>
<dbReference type="AlphaFoldDB" id="A0A067QGK7"/>
<protein>
    <submittedName>
        <fullName evidence="1">Uncharacterized protein</fullName>
    </submittedName>
</protein>
<dbReference type="Proteomes" id="UP000027265">
    <property type="component" value="Unassembled WGS sequence"/>
</dbReference>
<sequence>KYSDLAREDLKVSTGVVDDPGQRSTRQQTLCWFWTMNLTENTGDQETNDYLDDFYRVHWLCTRAMRSHWAEELTLLLHEMEWVVAYFNKRASDWQLLASLSAISGLDGHKAYAMRQVRMWFMFSNRAQKEF</sequence>